<dbReference type="SUPFAM" id="SSF103088">
    <property type="entry name" value="OmpA-like"/>
    <property type="match status" value="1"/>
</dbReference>
<keyword evidence="6 7" id="KW-0472">Membrane</keyword>
<feature type="region of interest" description="Disordered" evidence="8">
    <location>
        <begin position="72"/>
        <end position="107"/>
    </location>
</feature>
<feature type="domain" description="OmpA-like" evidence="9">
    <location>
        <begin position="135"/>
        <end position="256"/>
    </location>
</feature>
<evidence type="ECO:0000256" key="6">
    <source>
        <dbReference type="ARBA" id="ARBA00023136"/>
    </source>
</evidence>
<keyword evidence="10" id="KW-0966">Cell projection</keyword>
<dbReference type="CDD" id="cd07185">
    <property type="entry name" value="OmpA_C-like"/>
    <property type="match status" value="1"/>
</dbReference>
<evidence type="ECO:0000259" key="9">
    <source>
        <dbReference type="PROSITE" id="PS51123"/>
    </source>
</evidence>
<evidence type="ECO:0000256" key="5">
    <source>
        <dbReference type="ARBA" id="ARBA00022989"/>
    </source>
</evidence>
<evidence type="ECO:0000256" key="1">
    <source>
        <dbReference type="ARBA" id="ARBA00004162"/>
    </source>
</evidence>
<keyword evidence="10" id="KW-0282">Flagellum</keyword>
<evidence type="ECO:0000313" key="11">
    <source>
        <dbReference type="Proteomes" id="UP001589836"/>
    </source>
</evidence>
<evidence type="ECO:0000256" key="2">
    <source>
        <dbReference type="ARBA" id="ARBA00008914"/>
    </source>
</evidence>
<protein>
    <submittedName>
        <fullName evidence="10">Flagellar motor protein MotS</fullName>
    </submittedName>
</protein>
<dbReference type="RefSeq" id="WP_377344830.1">
    <property type="nucleotide sequence ID" value="NZ_JBHLTP010000003.1"/>
</dbReference>
<evidence type="ECO:0000256" key="4">
    <source>
        <dbReference type="ARBA" id="ARBA00022692"/>
    </source>
</evidence>
<dbReference type="Pfam" id="PF13677">
    <property type="entry name" value="MotB_plug"/>
    <property type="match status" value="1"/>
</dbReference>
<comment type="similarity">
    <text evidence="2">Belongs to the MotB family.</text>
</comment>
<dbReference type="Pfam" id="PF00691">
    <property type="entry name" value="OmpA"/>
    <property type="match status" value="1"/>
</dbReference>
<dbReference type="InterPro" id="IPR006665">
    <property type="entry name" value="OmpA-like"/>
</dbReference>
<dbReference type="NCBIfam" id="NF005382">
    <property type="entry name" value="PRK06925.1"/>
    <property type="match status" value="1"/>
</dbReference>
<dbReference type="PANTHER" id="PTHR30329:SF16">
    <property type="entry name" value="CHEMOTAXIS MOTB PROTEIN"/>
    <property type="match status" value="1"/>
</dbReference>
<accession>A0ABV6LIT1</accession>
<dbReference type="PANTHER" id="PTHR30329">
    <property type="entry name" value="STATOR ELEMENT OF FLAGELLAR MOTOR COMPLEX"/>
    <property type="match status" value="1"/>
</dbReference>
<dbReference type="InterPro" id="IPR025713">
    <property type="entry name" value="MotB-like_N_dom"/>
</dbReference>
<name>A0ABV6LIT1_9BACI</name>
<reference evidence="10 11" key="1">
    <citation type="submission" date="2024-09" db="EMBL/GenBank/DDBJ databases">
        <authorList>
            <person name="Sun Q."/>
            <person name="Mori K."/>
        </authorList>
    </citation>
    <scope>NUCLEOTIDE SEQUENCE [LARGE SCALE GENOMIC DNA]</scope>
    <source>
        <strain evidence="10 11">NCAIM B.02529</strain>
    </source>
</reference>
<comment type="caution">
    <text evidence="10">The sequence shown here is derived from an EMBL/GenBank/DDBJ whole genome shotgun (WGS) entry which is preliminary data.</text>
</comment>
<evidence type="ECO:0000313" key="10">
    <source>
        <dbReference type="EMBL" id="MFC0522296.1"/>
    </source>
</evidence>
<evidence type="ECO:0000256" key="3">
    <source>
        <dbReference type="ARBA" id="ARBA00022475"/>
    </source>
</evidence>
<keyword evidence="3" id="KW-1003">Cell membrane</keyword>
<dbReference type="Proteomes" id="UP001589836">
    <property type="component" value="Unassembled WGS sequence"/>
</dbReference>
<gene>
    <name evidence="10" type="primary">motS</name>
    <name evidence="10" type="ORF">ACFFGV_01670</name>
</gene>
<keyword evidence="11" id="KW-1185">Reference proteome</keyword>
<dbReference type="Gene3D" id="3.30.1330.60">
    <property type="entry name" value="OmpA-like domain"/>
    <property type="match status" value="1"/>
</dbReference>
<keyword evidence="10" id="KW-0969">Cilium</keyword>
<dbReference type="InterPro" id="IPR050330">
    <property type="entry name" value="Bact_OuterMem_StrucFunc"/>
</dbReference>
<dbReference type="EMBL" id="JBHLTP010000003">
    <property type="protein sequence ID" value="MFC0522296.1"/>
    <property type="molecule type" value="Genomic_DNA"/>
</dbReference>
<sequence>MKLRKRSERVEKGAPKWMVTFSDMMTLILVFFILLFSMSQIDLVKFKAVAESFKSRAIFDFYPSVVEFENPSEEKNQPLEQKDKSDFESPDSNSIQQAQQGSTDNDESLDQLVQEVQTFLEENKLQNVISANRTERGVVLSLQEQVLFESAQAEIIQEGKPFLNKVGTLLKNIPNHVKVEGHTDNRPISTFRYPSNWELSSARASSVLRFLTTSQNLDGSRFAAVGYGDTRPIAPNDSESNWKKNRRVEIVILNPNYDNSSKPSTES</sequence>
<organism evidence="10 11">
    <name type="scientific">Pontibacillus salicampi</name>
    <dbReference type="NCBI Taxonomy" id="1449801"/>
    <lineage>
        <taxon>Bacteria</taxon>
        <taxon>Bacillati</taxon>
        <taxon>Bacillota</taxon>
        <taxon>Bacilli</taxon>
        <taxon>Bacillales</taxon>
        <taxon>Bacillaceae</taxon>
        <taxon>Pontibacillus</taxon>
    </lineage>
</organism>
<comment type="subcellular location">
    <subcellularLocation>
        <location evidence="1">Cell membrane</location>
        <topology evidence="1">Single-pass membrane protein</topology>
    </subcellularLocation>
</comment>
<feature type="compositionally biased region" description="Polar residues" evidence="8">
    <location>
        <begin position="90"/>
        <end position="103"/>
    </location>
</feature>
<proteinExistence type="inferred from homology"/>
<dbReference type="InterPro" id="IPR036737">
    <property type="entry name" value="OmpA-like_sf"/>
</dbReference>
<keyword evidence="5" id="KW-1133">Transmembrane helix</keyword>
<evidence type="ECO:0000256" key="7">
    <source>
        <dbReference type="PROSITE-ProRule" id="PRU00473"/>
    </source>
</evidence>
<feature type="compositionally biased region" description="Basic and acidic residues" evidence="8">
    <location>
        <begin position="72"/>
        <end position="87"/>
    </location>
</feature>
<keyword evidence="4" id="KW-0812">Transmembrane</keyword>
<dbReference type="PROSITE" id="PS51123">
    <property type="entry name" value="OMPA_2"/>
    <property type="match status" value="1"/>
</dbReference>
<evidence type="ECO:0000256" key="8">
    <source>
        <dbReference type="SAM" id="MobiDB-lite"/>
    </source>
</evidence>